<name>A0A9X1ZY24_9FLAO</name>
<gene>
    <name evidence="2" type="ORF">L1967_20560</name>
</gene>
<dbReference type="InterPro" id="IPR007712">
    <property type="entry name" value="RelE/ParE_toxin"/>
</dbReference>
<protein>
    <submittedName>
        <fullName evidence="2">Type II toxin-antitoxin system RelE/ParE family toxin</fullName>
    </submittedName>
</protein>
<dbReference type="AlphaFoldDB" id="A0A9X1ZY24"/>
<reference evidence="2" key="1">
    <citation type="submission" date="2022-01" db="EMBL/GenBank/DDBJ databases">
        <title>Genome sequencing of Zunongwangia sp. M21534 genome.</title>
        <authorList>
            <person name="Chen Y."/>
            <person name="Dong C."/>
            <person name="Shao Z."/>
        </authorList>
    </citation>
    <scope>NUCLEOTIDE SEQUENCE</scope>
    <source>
        <strain evidence="2">MCCC M21534</strain>
    </source>
</reference>
<dbReference type="Gene3D" id="3.30.2310.20">
    <property type="entry name" value="RelE-like"/>
    <property type="match status" value="1"/>
</dbReference>
<keyword evidence="1" id="KW-1277">Toxin-antitoxin system</keyword>
<evidence type="ECO:0000313" key="3">
    <source>
        <dbReference type="Proteomes" id="UP001139521"/>
    </source>
</evidence>
<evidence type="ECO:0000256" key="1">
    <source>
        <dbReference type="ARBA" id="ARBA00022649"/>
    </source>
</evidence>
<dbReference type="Pfam" id="PF05016">
    <property type="entry name" value="ParE_toxin"/>
    <property type="match status" value="1"/>
</dbReference>
<evidence type="ECO:0000313" key="2">
    <source>
        <dbReference type="EMBL" id="MCL6220693.1"/>
    </source>
</evidence>
<accession>A0A9X1ZY24</accession>
<organism evidence="2 3">
    <name type="scientific">Zunongwangia pacifica</name>
    <dbReference type="NCBI Taxonomy" id="2911062"/>
    <lineage>
        <taxon>Bacteria</taxon>
        <taxon>Pseudomonadati</taxon>
        <taxon>Bacteroidota</taxon>
        <taxon>Flavobacteriia</taxon>
        <taxon>Flavobacteriales</taxon>
        <taxon>Flavobacteriaceae</taxon>
        <taxon>Zunongwangia</taxon>
    </lineage>
</organism>
<keyword evidence="3" id="KW-1185">Reference proteome</keyword>
<sequence>MELKVIWSNFAETQLDQIFEYYREKASLNIANKLVREIILESEHLENSPFIGQKEIRLQNRKIDYRYLVYKNYKLIYSVNEKKGFIRIADVFDTRQYPAKISRKK</sequence>
<dbReference type="Proteomes" id="UP001139521">
    <property type="component" value="Unassembled WGS sequence"/>
</dbReference>
<proteinExistence type="predicted"/>
<dbReference type="RefSeq" id="WP_249603381.1">
    <property type="nucleotide sequence ID" value="NZ_JAKHSK010000051.1"/>
</dbReference>
<dbReference type="EMBL" id="JAKHSK010000051">
    <property type="protein sequence ID" value="MCL6220693.1"/>
    <property type="molecule type" value="Genomic_DNA"/>
</dbReference>
<dbReference type="InterPro" id="IPR035093">
    <property type="entry name" value="RelE/ParE_toxin_dom_sf"/>
</dbReference>
<comment type="caution">
    <text evidence="2">The sequence shown here is derived from an EMBL/GenBank/DDBJ whole genome shotgun (WGS) entry which is preliminary data.</text>
</comment>